<dbReference type="Gene3D" id="3.30.1120.90">
    <property type="entry name" value="Nucleosome assembly protein"/>
    <property type="match status" value="1"/>
</dbReference>
<proteinExistence type="inferred from homology"/>
<evidence type="ECO:0000313" key="4">
    <source>
        <dbReference type="EMBL" id="KAB0340113.1"/>
    </source>
</evidence>
<reference evidence="4 5" key="1">
    <citation type="submission" date="2019-06" db="EMBL/GenBank/DDBJ databases">
        <title>Discovery of a novel chromosome fission-fusion reversal in muntjac.</title>
        <authorList>
            <person name="Mudd A.B."/>
            <person name="Bredeson J.V."/>
            <person name="Baum R."/>
            <person name="Hockemeyer D."/>
            <person name="Rokhsar D.S."/>
        </authorList>
    </citation>
    <scope>NUCLEOTIDE SEQUENCE [LARGE SCALE GENOMIC DNA]</scope>
    <source>
        <strain evidence="4">UTSW_UCB_Mm</strain>
        <tissue evidence="4">Fibroblast cell line</tissue>
    </source>
</reference>
<dbReference type="Proteomes" id="UP000326458">
    <property type="component" value="Unassembled WGS sequence"/>
</dbReference>
<comment type="caution">
    <text evidence="4">The sequence shown here is derived from an EMBL/GenBank/DDBJ whole genome shotgun (WGS) entry which is preliminary data.</text>
</comment>
<keyword evidence="5" id="KW-1185">Reference proteome</keyword>
<accession>A0A5N3UTQ6</accession>
<sequence length="305" mass="34641">MGTCCALVSSSFAALGQCQGHMESETRGRREHPGTDPNLISCEPGEVVEEGEALEEGEVSGIGQEFQLLVEDIIEEVELVVEEKQEKVSSQELEEKSEEQGQEHPMTGASSDQAPLEEMEALAALQVELNSVNKKDPRAYLGLQRKGHQRRKRPLNQRGAIIQGVPGFWAKAFVNHPQVTVKVSDQEEEMLSYMKHLKVSTGCCKIILFFYNNPQFQNEVTVKEYLISITGYQASHYTPIQGYLGFEKLLMSCERCWDLWPKEDKFNQWPVRMLHHHTHQKGPERVIDISPDNLDSSLCFFQRFS</sequence>
<name>A0A5N3UTQ6_MUNMU</name>
<dbReference type="EMBL" id="VCEA01000621">
    <property type="protein sequence ID" value="KAB0340113.1"/>
    <property type="molecule type" value="Genomic_DNA"/>
</dbReference>
<dbReference type="AlphaFoldDB" id="A0A5N3UTQ6"/>
<dbReference type="GO" id="GO:0005634">
    <property type="term" value="C:nucleus"/>
    <property type="evidence" value="ECO:0007669"/>
    <property type="project" value="InterPro"/>
</dbReference>
<dbReference type="Gene3D" id="1.20.5.1500">
    <property type="match status" value="1"/>
</dbReference>
<evidence type="ECO:0000256" key="3">
    <source>
        <dbReference type="SAM" id="MobiDB-lite"/>
    </source>
</evidence>
<dbReference type="GO" id="GO:0006334">
    <property type="term" value="P:nucleosome assembly"/>
    <property type="evidence" value="ECO:0007669"/>
    <property type="project" value="InterPro"/>
</dbReference>
<evidence type="ECO:0000256" key="2">
    <source>
        <dbReference type="RuleBase" id="RU003876"/>
    </source>
</evidence>
<dbReference type="InterPro" id="IPR002164">
    <property type="entry name" value="NAP_family"/>
</dbReference>
<dbReference type="SUPFAM" id="SSF143113">
    <property type="entry name" value="NAP-like"/>
    <property type="match status" value="1"/>
</dbReference>
<feature type="region of interest" description="Disordered" evidence="3">
    <location>
        <begin position="85"/>
        <end position="113"/>
    </location>
</feature>
<gene>
    <name evidence="4" type="ORF">FD754_023397</name>
</gene>
<protein>
    <recommendedName>
        <fullName evidence="6">Testis-specific Y-encoded protein 1-like</fullName>
    </recommendedName>
</protein>
<evidence type="ECO:0008006" key="6">
    <source>
        <dbReference type="Google" id="ProtNLM"/>
    </source>
</evidence>
<evidence type="ECO:0000256" key="1">
    <source>
        <dbReference type="ARBA" id="ARBA00009947"/>
    </source>
</evidence>
<dbReference type="PANTHER" id="PTHR11875">
    <property type="entry name" value="TESTIS-SPECIFIC Y-ENCODED PROTEIN"/>
    <property type="match status" value="1"/>
</dbReference>
<dbReference type="InterPro" id="IPR037231">
    <property type="entry name" value="NAP-like_sf"/>
</dbReference>
<dbReference type="Pfam" id="PF00956">
    <property type="entry name" value="NAP"/>
    <property type="match status" value="1"/>
</dbReference>
<evidence type="ECO:0000313" key="5">
    <source>
        <dbReference type="Proteomes" id="UP000326458"/>
    </source>
</evidence>
<organism evidence="4 5">
    <name type="scientific">Muntiacus muntjak</name>
    <name type="common">Barking deer</name>
    <name type="synonym">Indian muntjac</name>
    <dbReference type="NCBI Taxonomy" id="9888"/>
    <lineage>
        <taxon>Eukaryota</taxon>
        <taxon>Metazoa</taxon>
        <taxon>Chordata</taxon>
        <taxon>Craniata</taxon>
        <taxon>Vertebrata</taxon>
        <taxon>Euteleostomi</taxon>
        <taxon>Mammalia</taxon>
        <taxon>Eutheria</taxon>
        <taxon>Laurasiatheria</taxon>
        <taxon>Artiodactyla</taxon>
        <taxon>Ruminantia</taxon>
        <taxon>Pecora</taxon>
        <taxon>Cervidae</taxon>
        <taxon>Muntiacinae</taxon>
        <taxon>Muntiacus</taxon>
    </lineage>
</organism>
<comment type="similarity">
    <text evidence="1 2">Belongs to the nucleosome assembly protein (NAP) family.</text>
</comment>